<protein>
    <recommendedName>
        <fullName evidence="1">eRF1 domain-containing protein</fullName>
    </recommendedName>
</protein>
<feature type="domain" description="eRF1" evidence="1">
    <location>
        <begin position="11"/>
        <end position="96"/>
    </location>
</feature>
<feature type="non-terminal residue" evidence="2">
    <location>
        <position position="1"/>
    </location>
</feature>
<accession>X0ZP09</accession>
<dbReference type="Gene3D" id="3.30.1330.30">
    <property type="match status" value="1"/>
</dbReference>
<dbReference type="InterPro" id="IPR005142">
    <property type="entry name" value="eRF1_3"/>
</dbReference>
<evidence type="ECO:0000259" key="1">
    <source>
        <dbReference type="Pfam" id="PF03465"/>
    </source>
</evidence>
<dbReference type="InterPro" id="IPR029064">
    <property type="entry name" value="Ribosomal_eL30-like_sf"/>
</dbReference>
<dbReference type="AlphaFoldDB" id="X0ZP09"/>
<reference evidence="2" key="1">
    <citation type="journal article" date="2014" name="Front. Microbiol.">
        <title>High frequency of phylogenetically diverse reductive dehalogenase-homologous genes in deep subseafloor sedimentary metagenomes.</title>
        <authorList>
            <person name="Kawai M."/>
            <person name="Futagami T."/>
            <person name="Toyoda A."/>
            <person name="Takaki Y."/>
            <person name="Nishi S."/>
            <person name="Hori S."/>
            <person name="Arai W."/>
            <person name="Tsubouchi T."/>
            <person name="Morono Y."/>
            <person name="Uchiyama I."/>
            <person name="Ito T."/>
            <person name="Fujiyama A."/>
            <person name="Inagaki F."/>
            <person name="Takami H."/>
        </authorList>
    </citation>
    <scope>NUCLEOTIDE SEQUENCE</scope>
    <source>
        <strain evidence="2">Expedition CK06-06</strain>
    </source>
</reference>
<dbReference type="EMBL" id="BART01004463">
    <property type="protein sequence ID" value="GAG71149.1"/>
    <property type="molecule type" value="Genomic_DNA"/>
</dbReference>
<name>X0ZP09_9ZZZZ</name>
<comment type="caution">
    <text evidence="2">The sequence shown here is derived from an EMBL/GenBank/DDBJ whole genome shotgun (WGS) entry which is preliminary data.</text>
</comment>
<dbReference type="Pfam" id="PF03465">
    <property type="entry name" value="eRF1_3"/>
    <property type="match status" value="1"/>
</dbReference>
<organism evidence="2">
    <name type="scientific">marine sediment metagenome</name>
    <dbReference type="NCBI Taxonomy" id="412755"/>
    <lineage>
        <taxon>unclassified sequences</taxon>
        <taxon>metagenomes</taxon>
        <taxon>ecological metagenomes</taxon>
    </lineage>
</organism>
<sequence>RPILQEAERNQEKDLLAKLIAELRRGGLAVSGVQGTLKVLKMGQVDTMLISKNLDFKICEELTSLAEATAAYVEFIPKENETLTKLGNVGALLRYKSKF</sequence>
<dbReference type="SUPFAM" id="SSF55315">
    <property type="entry name" value="L30e-like"/>
    <property type="match status" value="1"/>
</dbReference>
<evidence type="ECO:0000313" key="2">
    <source>
        <dbReference type="EMBL" id="GAG71149.1"/>
    </source>
</evidence>
<gene>
    <name evidence="2" type="ORF">S01H4_11180</name>
</gene>
<proteinExistence type="predicted"/>